<evidence type="ECO:0000313" key="1">
    <source>
        <dbReference type="EMBL" id="GIC72196.1"/>
    </source>
</evidence>
<name>A0ABD0AMA3_LIMFE</name>
<organism evidence="1 2">
    <name type="scientific">Limosilactobacillus fermentum</name>
    <name type="common">Lactobacillus fermentum</name>
    <dbReference type="NCBI Taxonomy" id="1613"/>
    <lineage>
        <taxon>Bacteria</taxon>
        <taxon>Bacillati</taxon>
        <taxon>Bacillota</taxon>
        <taxon>Bacilli</taxon>
        <taxon>Lactobacillales</taxon>
        <taxon>Lactobacillaceae</taxon>
        <taxon>Limosilactobacillus</taxon>
    </lineage>
</organism>
<dbReference type="InterPro" id="IPR013785">
    <property type="entry name" value="Aldolase_TIM"/>
</dbReference>
<dbReference type="Proteomes" id="UP000653631">
    <property type="component" value="Unassembled WGS sequence"/>
</dbReference>
<dbReference type="PANTHER" id="PTHR32332:SF20">
    <property type="entry name" value="2-NITROPROPANE DIOXYGENASE-LIKE PROTEIN"/>
    <property type="match status" value="1"/>
</dbReference>
<comment type="caution">
    <text evidence="1">The sequence shown here is derived from an EMBL/GenBank/DDBJ whole genome shotgun (WGS) entry which is preliminary data.</text>
</comment>
<dbReference type="Gene3D" id="3.20.20.70">
    <property type="entry name" value="Aldolase class I"/>
    <property type="match status" value="1"/>
</dbReference>
<dbReference type="EMBL" id="BOLH01000011">
    <property type="protein sequence ID" value="GIC72196.1"/>
    <property type="molecule type" value="Genomic_DNA"/>
</dbReference>
<dbReference type="Pfam" id="PF03060">
    <property type="entry name" value="NMO"/>
    <property type="match status" value="1"/>
</dbReference>
<sequence length="100" mass="10932">MSSVTELLHTKYPLVQAPMNWATDARFVAAVANAGLSEMVHGLEAHERQLQAQLDQVRTLTDQPIGINVVLEPDPAPHMNSMLEVAFANGDDPDDPGCRR</sequence>
<dbReference type="AlphaFoldDB" id="A0ABD0AMA3"/>
<evidence type="ECO:0000313" key="2">
    <source>
        <dbReference type="Proteomes" id="UP000653631"/>
    </source>
</evidence>
<dbReference type="PANTHER" id="PTHR32332">
    <property type="entry name" value="2-NITROPROPANE DIOXYGENASE"/>
    <property type="match status" value="1"/>
</dbReference>
<reference evidence="1 2" key="1">
    <citation type="submission" date="2021-01" db="EMBL/GenBank/DDBJ databases">
        <title>Development of a method for detection of lactic acid bacteria that cause putrefactive shochu mash.</title>
        <authorList>
            <person name="Takashita H."/>
            <person name="Fujihara E."/>
            <person name="Takayama K."/>
            <person name="Yamamoto H."/>
            <person name="Mizutani M."/>
            <person name="Kajiwara Y."/>
        </authorList>
    </citation>
    <scope>NUCLEOTIDE SEQUENCE [LARGE SCALE GENOMIC DNA]</scope>
    <source>
        <strain evidence="1 2">01-B1</strain>
    </source>
</reference>
<protein>
    <submittedName>
        <fullName evidence="1">Uncharacterized protein</fullName>
    </submittedName>
</protein>
<accession>A0ABD0AMA3</accession>
<dbReference type="RefSeq" id="WP_057194654.1">
    <property type="nucleotide sequence ID" value="NZ_BOLH01000011.1"/>
</dbReference>
<proteinExistence type="predicted"/>
<dbReference type="SUPFAM" id="SSF51412">
    <property type="entry name" value="Inosine monophosphate dehydrogenase (IMPDH)"/>
    <property type="match status" value="1"/>
</dbReference>
<gene>
    <name evidence="1" type="ORF">LF01B1_12110</name>
</gene>